<dbReference type="InterPro" id="IPR013783">
    <property type="entry name" value="Ig-like_fold"/>
</dbReference>
<comment type="caution">
    <text evidence="4">The sequence shown here is derived from an EMBL/GenBank/DDBJ whole genome shotgun (WGS) entry which is preliminary data.</text>
</comment>
<reference evidence="4 5" key="1">
    <citation type="submission" date="2017-12" db="EMBL/GenBank/DDBJ databases">
        <title>Taxonomic description and draft genome of Pradoshia cofamensis Gen. nov., sp. nov., a thermotolerant bacillale isolated from anterior gut of earthworm Eisenia fetida.</title>
        <authorList>
            <person name="Saha T."/>
            <person name="Chakraborty R."/>
        </authorList>
    </citation>
    <scope>NUCLEOTIDE SEQUENCE [LARGE SCALE GENOMIC DNA]</scope>
    <source>
        <strain evidence="4 5">EAG3</strain>
    </source>
</reference>
<dbReference type="SUPFAM" id="SSF81296">
    <property type="entry name" value="E set domains"/>
    <property type="match status" value="1"/>
</dbReference>
<dbReference type="Gene3D" id="3.90.400.10">
    <property type="entry name" value="Oligo-1,6-glucosidase, Domain 2"/>
    <property type="match status" value="1"/>
</dbReference>
<dbReference type="PANTHER" id="PTHR10357">
    <property type="entry name" value="ALPHA-AMYLASE FAMILY MEMBER"/>
    <property type="match status" value="1"/>
</dbReference>
<dbReference type="GO" id="GO:0005975">
    <property type="term" value="P:carbohydrate metabolic process"/>
    <property type="evidence" value="ECO:0007669"/>
    <property type="project" value="InterPro"/>
</dbReference>
<dbReference type="CDD" id="cd11338">
    <property type="entry name" value="AmyAc_CMD"/>
    <property type="match status" value="1"/>
</dbReference>
<evidence type="ECO:0000259" key="3">
    <source>
        <dbReference type="SMART" id="SM00642"/>
    </source>
</evidence>
<proteinExistence type="predicted"/>
<dbReference type="Pfam" id="PF02903">
    <property type="entry name" value="Alpha-amylase_N"/>
    <property type="match status" value="1"/>
</dbReference>
<dbReference type="Gene3D" id="2.60.40.10">
    <property type="entry name" value="Immunoglobulins"/>
    <property type="match status" value="1"/>
</dbReference>
<dbReference type="InterPro" id="IPR017853">
    <property type="entry name" value="GH"/>
</dbReference>
<dbReference type="SMART" id="SM00642">
    <property type="entry name" value="Aamy"/>
    <property type="match status" value="1"/>
</dbReference>
<dbReference type="Gene3D" id="2.60.40.1180">
    <property type="entry name" value="Golgi alpha-mannosidase II"/>
    <property type="match status" value="1"/>
</dbReference>
<evidence type="ECO:0000313" key="5">
    <source>
        <dbReference type="Proteomes" id="UP000239663"/>
    </source>
</evidence>
<dbReference type="Proteomes" id="UP000239663">
    <property type="component" value="Unassembled WGS sequence"/>
</dbReference>
<gene>
    <name evidence="4" type="ORF">CYL18_09295</name>
</gene>
<dbReference type="Gene3D" id="3.20.20.80">
    <property type="entry name" value="Glycosidases"/>
    <property type="match status" value="1"/>
</dbReference>
<dbReference type="GO" id="GO:0004553">
    <property type="term" value="F:hydrolase activity, hydrolyzing O-glycosyl compounds"/>
    <property type="evidence" value="ECO:0007669"/>
    <property type="project" value="InterPro"/>
</dbReference>
<keyword evidence="1" id="KW-0378">Hydrolase</keyword>
<dbReference type="InterPro" id="IPR014756">
    <property type="entry name" value="Ig_E-set"/>
</dbReference>
<sequence length="579" mass="67556">MDKSSVVHFARDQFLYSSSLESITIMIMAKKGDIAKMELLHGDPYDFEGPKWIHENIEMRSTGSDELYDYYRQTIRLPHLRARYAFRLTDHDGKVTYFTEKGFYEELPEVGLLFALPYLHHTEVFSAPEWVKDTVWYQIFPERFANGNKDLDPEGALEWGSAEPTPENFFGGDLEGVIDHLDYLKELGITGIYFTPVFHAFSNHKYDTIDYLEIDPQFGTKETLKKLVEEAHNRGIKVMLDAVFNHSGYHFKPFQDLLQNGKDSKYKDWFHPHSLPLDEQNLNYDTFGYVSSMPKLNTKNPEVKDYLLTVAKYWVEECGIDGWRLDVANEVDFDFWRSFRKTVKNEKEDAYILGEIWHDSMPWLRGDQFDAVMNYPFLTAILEMFREETLEPSRFAEKMTKVYHMYPHTVNKAAFNLVGSHDTPRILTECQGDIAKVKQIYTILLTFTGTPCIYYGDEIALDGDQDPGCRKCMPWNEEEQNRDMFAHVQRLIALRKDNPVLANEGDLLFVHIDPEVVMYKRESDEADAYILINLSDNEKELSSEEWQASELLYADSETKWDENHLSISKRGYAILIKQK</sequence>
<dbReference type="Pfam" id="PF00128">
    <property type="entry name" value="Alpha-amylase"/>
    <property type="match status" value="1"/>
</dbReference>
<dbReference type="RefSeq" id="WP_104849224.1">
    <property type="nucleotide sequence ID" value="NZ_PKOZ01000004.1"/>
</dbReference>
<keyword evidence="5" id="KW-1185">Reference proteome</keyword>
<dbReference type="OrthoDB" id="9805159at2"/>
<dbReference type="SUPFAM" id="SSF51445">
    <property type="entry name" value="(Trans)glycosidases"/>
    <property type="match status" value="1"/>
</dbReference>
<keyword evidence="2 4" id="KW-0326">Glycosidase</keyword>
<name>A0A2S7N0C3_9BACI</name>
<dbReference type="AlphaFoldDB" id="A0A2S7N0C3"/>
<evidence type="ECO:0000313" key="4">
    <source>
        <dbReference type="EMBL" id="PQD95469.1"/>
    </source>
</evidence>
<dbReference type="PANTHER" id="PTHR10357:SF210">
    <property type="entry name" value="MALTODEXTRIN GLUCOSIDASE"/>
    <property type="match status" value="1"/>
</dbReference>
<dbReference type="EMBL" id="PKOZ01000004">
    <property type="protein sequence ID" value="PQD95469.1"/>
    <property type="molecule type" value="Genomic_DNA"/>
</dbReference>
<organism evidence="4 5">
    <name type="scientific">Pradoshia eiseniae</name>
    <dbReference type="NCBI Taxonomy" id="2064768"/>
    <lineage>
        <taxon>Bacteria</taxon>
        <taxon>Bacillati</taxon>
        <taxon>Bacillota</taxon>
        <taxon>Bacilli</taxon>
        <taxon>Bacillales</taxon>
        <taxon>Bacillaceae</taxon>
        <taxon>Pradoshia</taxon>
    </lineage>
</organism>
<feature type="domain" description="Glycosyl hydrolase family 13 catalytic" evidence="3">
    <location>
        <begin position="138"/>
        <end position="495"/>
    </location>
</feature>
<dbReference type="InterPro" id="IPR045857">
    <property type="entry name" value="O16G_dom_2"/>
</dbReference>
<evidence type="ECO:0000256" key="2">
    <source>
        <dbReference type="ARBA" id="ARBA00023295"/>
    </source>
</evidence>
<dbReference type="InterPro" id="IPR006047">
    <property type="entry name" value="GH13_cat_dom"/>
</dbReference>
<accession>A0A2S7N0C3</accession>
<evidence type="ECO:0000256" key="1">
    <source>
        <dbReference type="ARBA" id="ARBA00022801"/>
    </source>
</evidence>
<dbReference type="InterPro" id="IPR013780">
    <property type="entry name" value="Glyco_hydro_b"/>
</dbReference>
<dbReference type="CDD" id="cd02857">
    <property type="entry name" value="E_set_CDase_PDE_N"/>
    <property type="match status" value="1"/>
</dbReference>
<dbReference type="InterPro" id="IPR004185">
    <property type="entry name" value="Glyco_hydro_13_lg-like_dom"/>
</dbReference>
<protein>
    <submittedName>
        <fullName evidence="4">Alpha-glycosidase</fullName>
    </submittedName>
</protein>